<dbReference type="GO" id="GO:0003886">
    <property type="term" value="F:DNA (cytosine-5-)-methyltransferase activity"/>
    <property type="evidence" value="ECO:0007669"/>
    <property type="project" value="UniProtKB-EC"/>
</dbReference>
<dbReference type="GO" id="GO:0032259">
    <property type="term" value="P:methylation"/>
    <property type="evidence" value="ECO:0007669"/>
    <property type="project" value="UniProtKB-KW"/>
</dbReference>
<organism evidence="9 10">
    <name type="scientific">Acinetobacter lactucae</name>
    <dbReference type="NCBI Taxonomy" id="1785128"/>
    <lineage>
        <taxon>Bacteria</taxon>
        <taxon>Pseudomonadati</taxon>
        <taxon>Pseudomonadota</taxon>
        <taxon>Gammaproteobacteria</taxon>
        <taxon>Moraxellales</taxon>
        <taxon>Moraxellaceae</taxon>
        <taxon>Acinetobacter</taxon>
        <taxon>Acinetobacter calcoaceticus/baumannii complex</taxon>
    </lineage>
</organism>
<dbReference type="HOGENOM" id="CLU_006958_0_2_6"/>
<dbReference type="SUPFAM" id="SSF53335">
    <property type="entry name" value="S-adenosyl-L-methionine-dependent methyltransferases"/>
    <property type="match status" value="1"/>
</dbReference>
<dbReference type="OrthoDB" id="9813719at2"/>
<dbReference type="PATRIC" id="fig|1217689.3.peg.1975"/>
<dbReference type="PRINTS" id="PR00105">
    <property type="entry name" value="C5METTRFRASE"/>
</dbReference>
<dbReference type="NCBIfam" id="TIGR00675">
    <property type="entry name" value="dcm"/>
    <property type="match status" value="1"/>
</dbReference>
<proteinExistence type="inferred from homology"/>
<reference evidence="9 10" key="1">
    <citation type="submission" date="2013-02" db="EMBL/GenBank/DDBJ databases">
        <title>The Genome Sequence of Acinetobacter pittii ANC 4052.</title>
        <authorList>
            <consortium name="The Broad Institute Genome Sequencing Platform"/>
            <consortium name="The Broad Institute Genome Sequencing Center for Infectious Disease"/>
            <person name="Cerqueira G."/>
            <person name="Feldgarden M."/>
            <person name="Courvalin P."/>
            <person name="Perichon B."/>
            <person name="Grillot-Courvalin C."/>
            <person name="Clermont D."/>
            <person name="Rocha E."/>
            <person name="Yoon E.-J."/>
            <person name="Nemec A."/>
            <person name="Walker B."/>
            <person name="Young S.K."/>
            <person name="Zeng Q."/>
            <person name="Gargeya S."/>
            <person name="Fitzgerald M."/>
            <person name="Haas B."/>
            <person name="Abouelleil A."/>
            <person name="Alvarado L."/>
            <person name="Arachchi H.M."/>
            <person name="Berlin A.M."/>
            <person name="Chapman S.B."/>
            <person name="Dewar J."/>
            <person name="Goldberg J."/>
            <person name="Griggs A."/>
            <person name="Gujja S."/>
            <person name="Hansen M."/>
            <person name="Howarth C."/>
            <person name="Imamovic A."/>
            <person name="Larimer J."/>
            <person name="McCowan C."/>
            <person name="Murphy C."/>
            <person name="Neiman D."/>
            <person name="Pearson M."/>
            <person name="Priest M."/>
            <person name="Roberts A."/>
            <person name="Saif S."/>
            <person name="Shea T."/>
            <person name="Sisk P."/>
            <person name="Sykes S."/>
            <person name="Wortman J."/>
            <person name="Nusbaum C."/>
            <person name="Birren B."/>
        </authorList>
    </citation>
    <scope>NUCLEOTIDE SEQUENCE [LARGE SCALE GENOMIC DNA]</scope>
    <source>
        <strain evidence="9 10">ANC 4052</strain>
    </source>
</reference>
<evidence type="ECO:0000256" key="2">
    <source>
        <dbReference type="ARBA" id="ARBA00022679"/>
    </source>
</evidence>
<dbReference type="EMBL" id="APQO01000005">
    <property type="protein sequence ID" value="EOQ73997.1"/>
    <property type="molecule type" value="Genomic_DNA"/>
</dbReference>
<evidence type="ECO:0000256" key="1">
    <source>
        <dbReference type="ARBA" id="ARBA00022603"/>
    </source>
</evidence>
<dbReference type="InterPro" id="IPR018117">
    <property type="entry name" value="C5_DNA_meth_AS"/>
</dbReference>
<evidence type="ECO:0000256" key="3">
    <source>
        <dbReference type="ARBA" id="ARBA00022691"/>
    </source>
</evidence>
<dbReference type="PROSITE" id="PS00094">
    <property type="entry name" value="C5_MTASE_1"/>
    <property type="match status" value="1"/>
</dbReference>
<dbReference type="EC" id="2.1.1.37" evidence="8"/>
<evidence type="ECO:0000256" key="7">
    <source>
        <dbReference type="RuleBase" id="RU000416"/>
    </source>
</evidence>
<evidence type="ECO:0000313" key="10">
    <source>
        <dbReference type="Proteomes" id="UP000013986"/>
    </source>
</evidence>
<dbReference type="PANTHER" id="PTHR46098">
    <property type="entry name" value="TRNA (CYTOSINE(38)-C(5))-METHYLTRANSFERASE"/>
    <property type="match status" value="1"/>
</dbReference>
<keyword evidence="4" id="KW-0680">Restriction system</keyword>
<evidence type="ECO:0000256" key="5">
    <source>
        <dbReference type="ARBA" id="ARBA00047422"/>
    </source>
</evidence>
<dbReference type="Gene3D" id="3.40.50.150">
    <property type="entry name" value="Vaccinia Virus protein VP39"/>
    <property type="match status" value="1"/>
</dbReference>
<gene>
    <name evidence="9" type="ORF">F929_02014</name>
</gene>
<dbReference type="PROSITE" id="PS51679">
    <property type="entry name" value="SAM_MT_C5"/>
    <property type="match status" value="1"/>
</dbReference>
<protein>
    <recommendedName>
        <fullName evidence="8">Cytosine-specific methyltransferase</fullName>
        <ecNumber evidence="8">2.1.1.37</ecNumber>
    </recommendedName>
</protein>
<evidence type="ECO:0000313" key="9">
    <source>
        <dbReference type="EMBL" id="EOQ73997.1"/>
    </source>
</evidence>
<comment type="similarity">
    <text evidence="6 7">Belongs to the class I-like SAM-binding methyltransferase superfamily. C5-methyltransferase family.</text>
</comment>
<name>R8Z2M5_9GAMM</name>
<dbReference type="AlphaFoldDB" id="R8Z2M5"/>
<dbReference type="PANTHER" id="PTHR46098:SF1">
    <property type="entry name" value="TRNA (CYTOSINE(38)-C(5))-METHYLTRANSFERASE"/>
    <property type="match status" value="1"/>
</dbReference>
<keyword evidence="3 6" id="KW-0949">S-adenosyl-L-methionine</keyword>
<evidence type="ECO:0000256" key="4">
    <source>
        <dbReference type="ARBA" id="ARBA00022747"/>
    </source>
</evidence>
<dbReference type="RefSeq" id="WP_016144758.1">
    <property type="nucleotide sequence ID" value="NZ_KB976991.1"/>
</dbReference>
<dbReference type="InterPro" id="IPR029063">
    <property type="entry name" value="SAM-dependent_MTases_sf"/>
</dbReference>
<dbReference type="Pfam" id="PF00145">
    <property type="entry name" value="DNA_methylase"/>
    <property type="match status" value="1"/>
</dbReference>
<evidence type="ECO:0000256" key="6">
    <source>
        <dbReference type="PROSITE-ProRule" id="PRU01016"/>
    </source>
</evidence>
<feature type="active site" evidence="6">
    <location>
        <position position="70"/>
    </location>
</feature>
<evidence type="ECO:0000256" key="8">
    <source>
        <dbReference type="RuleBase" id="RU000417"/>
    </source>
</evidence>
<dbReference type="InterPro" id="IPR001525">
    <property type="entry name" value="C5_MeTfrase"/>
</dbReference>
<dbReference type="InterPro" id="IPR050750">
    <property type="entry name" value="C5-MTase"/>
</dbReference>
<sequence length="418" mass="48296">MKFIDLFSGLGGFHVGLAQHGHSCVFSCEIDPDLRNLYKINHDLVPHDDIRTIKEENIPEHDILCAGFPCQPFSLAGKKKGAKCPESGKLIDHVLRIAKYHQPKYLLLENVPNVITIEEGKFWDYIKASFEELGYKIDYKIISPTDVGIPQNRKRVFIVGVRNDLIEGFKWPEINQNYENDFQKLLNDNFEYKKLEPQKIQLLVKWQQLLTNLNLKELSSISIVAPEFGANYPFDFSRLTLKEIKKYKGAYGQELKHCKTWEEVLNLMPSYTRKNKKVALWIGRSVIYSRELYKANTVICNEWKTDFNFNNNSWQILEWRGLRNSPNIFNHLIQFRASGIRVLKSNIAPSLIAMTPTQIPVIPSQERYVSTFEAAQLQYLHKLKALPKDRKAAFKALGNAVNAKIVEFITKDLVPLKI</sequence>
<comment type="caution">
    <text evidence="9">The sequence shown here is derived from an EMBL/GenBank/DDBJ whole genome shotgun (WGS) entry which is preliminary data.</text>
</comment>
<comment type="catalytic activity">
    <reaction evidence="5 8">
        <text>a 2'-deoxycytidine in DNA + S-adenosyl-L-methionine = a 5-methyl-2'-deoxycytidine in DNA + S-adenosyl-L-homocysteine + H(+)</text>
        <dbReference type="Rhea" id="RHEA:13681"/>
        <dbReference type="Rhea" id="RHEA-COMP:11369"/>
        <dbReference type="Rhea" id="RHEA-COMP:11370"/>
        <dbReference type="ChEBI" id="CHEBI:15378"/>
        <dbReference type="ChEBI" id="CHEBI:57856"/>
        <dbReference type="ChEBI" id="CHEBI:59789"/>
        <dbReference type="ChEBI" id="CHEBI:85452"/>
        <dbReference type="ChEBI" id="CHEBI:85454"/>
        <dbReference type="EC" id="2.1.1.37"/>
    </reaction>
</comment>
<keyword evidence="2 6" id="KW-0808">Transferase</keyword>
<dbReference type="Proteomes" id="UP000013986">
    <property type="component" value="Unassembled WGS sequence"/>
</dbReference>
<dbReference type="GO" id="GO:0009307">
    <property type="term" value="P:DNA restriction-modification system"/>
    <property type="evidence" value="ECO:0007669"/>
    <property type="project" value="UniProtKB-KW"/>
</dbReference>
<accession>R8Z2M5</accession>
<keyword evidence="1 6" id="KW-0489">Methyltransferase</keyword>